<evidence type="ECO:0000256" key="5">
    <source>
        <dbReference type="ARBA" id="ARBA00023134"/>
    </source>
</evidence>
<dbReference type="CDD" id="cd01894">
    <property type="entry name" value="EngA1"/>
    <property type="match status" value="1"/>
</dbReference>
<dbReference type="SUPFAM" id="SSF52540">
    <property type="entry name" value="P-loop containing nucleoside triphosphate hydrolases"/>
    <property type="match status" value="1"/>
</dbReference>
<dbReference type="NCBIfam" id="TIGR00231">
    <property type="entry name" value="small_GTP"/>
    <property type="match status" value="1"/>
</dbReference>
<dbReference type="PANTHER" id="PTHR43834">
    <property type="entry name" value="GTPASE DER"/>
    <property type="match status" value="1"/>
</dbReference>
<keyword evidence="1" id="KW-0690">Ribosome biogenesis</keyword>
<dbReference type="GO" id="GO:0043022">
    <property type="term" value="F:ribosome binding"/>
    <property type="evidence" value="ECO:0007669"/>
    <property type="project" value="TreeGrafter"/>
</dbReference>
<name>A0A834I8S9_RHYFE</name>
<dbReference type="Pfam" id="PF13360">
    <property type="entry name" value="PQQ_2"/>
    <property type="match status" value="1"/>
</dbReference>
<feature type="non-terminal residue" evidence="9">
    <location>
        <position position="1"/>
    </location>
</feature>
<dbReference type="FunFam" id="3.40.50.300:FF:000057">
    <property type="entry name" value="GTPase Der"/>
    <property type="match status" value="1"/>
</dbReference>
<dbReference type="InterPro" id="IPR031166">
    <property type="entry name" value="G_ENGA"/>
</dbReference>
<dbReference type="InterPro" id="IPR002372">
    <property type="entry name" value="PQQ_rpt_dom"/>
</dbReference>
<dbReference type="InterPro" id="IPR011047">
    <property type="entry name" value="Quinoprotein_ADH-like_sf"/>
</dbReference>
<dbReference type="GO" id="GO:0005525">
    <property type="term" value="F:GTP binding"/>
    <property type="evidence" value="ECO:0007669"/>
    <property type="project" value="UniProtKB-KW"/>
</dbReference>
<keyword evidence="10" id="KW-1185">Reference proteome</keyword>
<evidence type="ECO:0000256" key="3">
    <source>
        <dbReference type="ARBA" id="ARBA00022737"/>
    </source>
</evidence>
<comment type="caution">
    <text evidence="9">The sequence shown here is derived from an EMBL/GenBank/DDBJ whole genome shotgun (WGS) entry which is preliminary data.</text>
</comment>
<dbReference type="Gene3D" id="3.40.50.300">
    <property type="entry name" value="P-loop containing nucleotide triphosphate hydrolases"/>
    <property type="match status" value="1"/>
</dbReference>
<evidence type="ECO:0000256" key="1">
    <source>
        <dbReference type="ARBA" id="ARBA00022517"/>
    </source>
</evidence>
<protein>
    <recommendedName>
        <fullName evidence="8">EngA-type G domain-containing protein</fullName>
    </recommendedName>
</protein>
<accession>A0A834I8S9</accession>
<dbReference type="NCBIfam" id="TIGR03300">
    <property type="entry name" value="assembly_YfgL"/>
    <property type="match status" value="1"/>
</dbReference>
<evidence type="ECO:0000256" key="7">
    <source>
        <dbReference type="ARBA" id="ARBA00023237"/>
    </source>
</evidence>
<dbReference type="InterPro" id="IPR027417">
    <property type="entry name" value="P-loop_NTPase"/>
</dbReference>
<dbReference type="Proteomes" id="UP000625711">
    <property type="component" value="Unassembled WGS sequence"/>
</dbReference>
<sequence length="483" mass="52618">NPLPKIQVTQLLKEVFATSVASSPKHDPLRYQLDRFDGVFYSVSPKGQIEAFDGKKKLWEQRPSKDITAGITVDQGVAVVGSRQGKLFALDAKTGQSLWQQQLSGSVLTPSLIHQNRVISISNDGTVYANDIATGQLIWTFDVPNPALSVRGYAAPVLLDDRTVAIATANAYVYAVDVITGIPSWQRRVAVSEGRGDIQRLIDVDGAPVVMDHYMVTVSYQGQVTVVDLNSQQVVWSEKASSLNSPAVDTANVYVANSDGRLVAYDLQNGQKLWENDQLLHRGLSNPVIINNLLVVGDYDGVLHLINPSNGEITGRAKTRGDVRTLRVEDNLLYVSTTKVMKPVIALIGRPNVGKSTLFNQITKSRDALVADFAGLTRDRKYGDATFQNKSFIVVDTGGIGESEQGIDSYMAEQSKTAIHEADIILFVVDARAGLLASDEQIARELRTLGKKVFLVANKVDGTHAEAAVTEFFKLGFGEPIHV</sequence>
<evidence type="ECO:0000256" key="4">
    <source>
        <dbReference type="ARBA" id="ARBA00022741"/>
    </source>
</evidence>
<dbReference type="PRINTS" id="PR00326">
    <property type="entry name" value="GTP1OBG"/>
</dbReference>
<dbReference type="EMBL" id="JAACXV010006046">
    <property type="protein sequence ID" value="KAF7276590.1"/>
    <property type="molecule type" value="Genomic_DNA"/>
</dbReference>
<keyword evidence="2" id="KW-0732">Signal</keyword>
<dbReference type="AlphaFoldDB" id="A0A834I8S9"/>
<dbReference type="InterPro" id="IPR005225">
    <property type="entry name" value="Small_GTP-bd"/>
</dbReference>
<evidence type="ECO:0000313" key="9">
    <source>
        <dbReference type="EMBL" id="KAF7276590.1"/>
    </source>
</evidence>
<gene>
    <name evidence="9" type="ORF">GWI33_010052</name>
</gene>
<keyword evidence="5" id="KW-0342">GTP-binding</keyword>
<dbReference type="InterPro" id="IPR006073">
    <property type="entry name" value="GTP-bd"/>
</dbReference>
<dbReference type="InterPro" id="IPR017687">
    <property type="entry name" value="BamB"/>
</dbReference>
<dbReference type="Gene3D" id="2.130.10.10">
    <property type="entry name" value="YVTN repeat-like/Quinoprotein amine dehydrogenase"/>
    <property type="match status" value="1"/>
</dbReference>
<evidence type="ECO:0000313" key="10">
    <source>
        <dbReference type="Proteomes" id="UP000625711"/>
    </source>
</evidence>
<keyword evidence="6" id="KW-0472">Membrane</keyword>
<dbReference type="OrthoDB" id="8954335at2759"/>
<keyword evidence="4" id="KW-0547">Nucleotide-binding</keyword>
<dbReference type="GO" id="GO:0042254">
    <property type="term" value="P:ribosome biogenesis"/>
    <property type="evidence" value="ECO:0007669"/>
    <property type="project" value="UniProtKB-KW"/>
</dbReference>
<dbReference type="HAMAP" id="MF_00923">
    <property type="entry name" value="OM_assembly_BamB"/>
    <property type="match status" value="1"/>
</dbReference>
<dbReference type="SMART" id="SM00564">
    <property type="entry name" value="PQQ"/>
    <property type="match status" value="5"/>
</dbReference>
<evidence type="ECO:0000259" key="8">
    <source>
        <dbReference type="PROSITE" id="PS51712"/>
    </source>
</evidence>
<dbReference type="InterPro" id="IPR018391">
    <property type="entry name" value="PQQ_b-propeller_rpt"/>
</dbReference>
<organism evidence="9 10">
    <name type="scientific">Rhynchophorus ferrugineus</name>
    <name type="common">Red palm weevil</name>
    <name type="synonym">Curculio ferrugineus</name>
    <dbReference type="NCBI Taxonomy" id="354439"/>
    <lineage>
        <taxon>Eukaryota</taxon>
        <taxon>Metazoa</taxon>
        <taxon>Ecdysozoa</taxon>
        <taxon>Arthropoda</taxon>
        <taxon>Hexapoda</taxon>
        <taxon>Insecta</taxon>
        <taxon>Pterygota</taxon>
        <taxon>Neoptera</taxon>
        <taxon>Endopterygota</taxon>
        <taxon>Coleoptera</taxon>
        <taxon>Polyphaga</taxon>
        <taxon>Cucujiformia</taxon>
        <taxon>Curculionidae</taxon>
        <taxon>Dryophthorinae</taxon>
        <taxon>Rhynchophorus</taxon>
    </lineage>
</organism>
<dbReference type="SUPFAM" id="SSF50998">
    <property type="entry name" value="Quinoprotein alcohol dehydrogenase-like"/>
    <property type="match status" value="1"/>
</dbReference>
<reference evidence="9" key="1">
    <citation type="submission" date="2020-08" db="EMBL/GenBank/DDBJ databases">
        <title>Genome sequencing and assembly of the red palm weevil Rhynchophorus ferrugineus.</title>
        <authorList>
            <person name="Dias G.B."/>
            <person name="Bergman C.M."/>
            <person name="Manee M."/>
        </authorList>
    </citation>
    <scope>NUCLEOTIDE SEQUENCE</scope>
    <source>
        <strain evidence="9">AA-2017</strain>
        <tissue evidence="9">Whole larva</tissue>
    </source>
</reference>
<feature type="non-terminal residue" evidence="9">
    <location>
        <position position="483"/>
    </location>
</feature>
<dbReference type="InterPro" id="IPR015943">
    <property type="entry name" value="WD40/YVTN_repeat-like_dom_sf"/>
</dbReference>
<evidence type="ECO:0000256" key="2">
    <source>
        <dbReference type="ARBA" id="ARBA00022729"/>
    </source>
</evidence>
<dbReference type="PANTHER" id="PTHR43834:SF6">
    <property type="entry name" value="GTPASE DER"/>
    <property type="match status" value="1"/>
</dbReference>
<dbReference type="PROSITE" id="PS51712">
    <property type="entry name" value="G_ENGA"/>
    <property type="match status" value="1"/>
</dbReference>
<proteinExistence type="inferred from homology"/>
<evidence type="ECO:0000256" key="6">
    <source>
        <dbReference type="ARBA" id="ARBA00023136"/>
    </source>
</evidence>
<keyword evidence="3" id="KW-0677">Repeat</keyword>
<feature type="domain" description="EngA-type G" evidence="8">
    <location>
        <begin position="343"/>
        <end position="483"/>
    </location>
</feature>
<dbReference type="Pfam" id="PF01926">
    <property type="entry name" value="MMR_HSR1"/>
    <property type="match status" value="1"/>
</dbReference>
<keyword evidence="7" id="KW-0998">Cell outer membrane</keyword>